<dbReference type="PROSITE" id="PS00072">
    <property type="entry name" value="ACYL_COA_DH_1"/>
    <property type="match status" value="1"/>
</dbReference>
<dbReference type="PROSITE" id="PS00073">
    <property type="entry name" value="ACYL_COA_DH_2"/>
    <property type="match status" value="1"/>
</dbReference>
<keyword evidence="5 6" id="KW-0560">Oxidoreductase</keyword>
<name>A0A8J7TLS0_9BACT</name>
<feature type="domain" description="Acyl-CoA dehydrogenase/oxidase N-terminal" evidence="9">
    <location>
        <begin position="6"/>
        <end position="118"/>
    </location>
</feature>
<comment type="cofactor">
    <cofactor evidence="1 6">
        <name>FAD</name>
        <dbReference type="ChEBI" id="CHEBI:57692"/>
    </cofactor>
</comment>
<dbReference type="Pfam" id="PF00441">
    <property type="entry name" value="Acyl-CoA_dh_1"/>
    <property type="match status" value="1"/>
</dbReference>
<evidence type="ECO:0000256" key="5">
    <source>
        <dbReference type="ARBA" id="ARBA00023002"/>
    </source>
</evidence>
<dbReference type="SUPFAM" id="SSF47203">
    <property type="entry name" value="Acyl-CoA dehydrogenase C-terminal domain-like"/>
    <property type="match status" value="1"/>
</dbReference>
<dbReference type="InterPro" id="IPR006091">
    <property type="entry name" value="Acyl-CoA_Oxase/DH_mid-dom"/>
</dbReference>
<evidence type="ECO:0000256" key="4">
    <source>
        <dbReference type="ARBA" id="ARBA00022827"/>
    </source>
</evidence>
<sequence length="381" mass="41520">MSFALTEEQRLIKETVNEIAQAEFAPKAAEVDQKHRFPRENFELIASSDLCGLPFPEEYGGAGMDNVSYAIVVEELAKACATTSVIYSAHVSLCAKPIYIFGTEEQKKKFLTPLCKGEKLGAFALSEPGSGSDAAAAKCTAVRKGDHFILNGSKNWITNGIEADTYLVIAQTDSSLKHKGLIALLVEKGTPGFTFGKLEDKLGIKGSSTCQINFEDSPIPVENMLAGPQDGFKVSMVTLDGGRIGIAAQAVGIAQGAWDHAFKYSKERVAFNQTINKFQAIQFMLAEMQTEIDAARLLTWHAARGQDLGVKFTKEAAHAKLYAAEVAMRSTTKCVQIFGGYGYVTDYPVERYMRDAKITEIYEGTSEVQRLVIAQNVLKGL</sequence>
<dbReference type="GO" id="GO:0050660">
    <property type="term" value="F:flavin adenine dinucleotide binding"/>
    <property type="evidence" value="ECO:0007669"/>
    <property type="project" value="InterPro"/>
</dbReference>
<dbReference type="Proteomes" id="UP000664277">
    <property type="component" value="Unassembled WGS sequence"/>
</dbReference>
<protein>
    <submittedName>
        <fullName evidence="10">Acyl-CoA dehydrogenase</fullName>
    </submittedName>
</protein>
<gene>
    <name evidence="10" type="ORF">J0M35_11195</name>
</gene>
<dbReference type="EMBL" id="JAFLCK010000014">
    <property type="protein sequence ID" value="MBN8660924.1"/>
    <property type="molecule type" value="Genomic_DNA"/>
</dbReference>
<dbReference type="Pfam" id="PF02770">
    <property type="entry name" value="Acyl-CoA_dh_M"/>
    <property type="match status" value="1"/>
</dbReference>
<dbReference type="SUPFAM" id="SSF56645">
    <property type="entry name" value="Acyl-CoA dehydrogenase NM domain-like"/>
    <property type="match status" value="1"/>
</dbReference>
<evidence type="ECO:0000256" key="6">
    <source>
        <dbReference type="RuleBase" id="RU362125"/>
    </source>
</evidence>
<dbReference type="InterPro" id="IPR009100">
    <property type="entry name" value="AcylCoA_DH/oxidase_NM_dom_sf"/>
</dbReference>
<dbReference type="FunFam" id="1.20.140.10:FF:000004">
    <property type="entry name" value="Acyl-CoA dehydrogenase FadE25"/>
    <property type="match status" value="1"/>
</dbReference>
<dbReference type="InterPro" id="IPR013786">
    <property type="entry name" value="AcylCoA_DH/ox_N"/>
</dbReference>
<organism evidence="10 11">
    <name type="scientific">Candidatus Obscuribacter phosphatis</name>
    <dbReference type="NCBI Taxonomy" id="1906157"/>
    <lineage>
        <taxon>Bacteria</taxon>
        <taxon>Bacillati</taxon>
        <taxon>Candidatus Melainabacteria</taxon>
        <taxon>Candidatus Obscuribacterales</taxon>
        <taxon>Candidatus Obscuribacteraceae</taxon>
        <taxon>Candidatus Obscuribacter</taxon>
    </lineage>
</organism>
<keyword evidence="3 6" id="KW-0285">Flavoprotein</keyword>
<evidence type="ECO:0000256" key="1">
    <source>
        <dbReference type="ARBA" id="ARBA00001974"/>
    </source>
</evidence>
<dbReference type="AlphaFoldDB" id="A0A8J7TLS0"/>
<dbReference type="CDD" id="cd01158">
    <property type="entry name" value="SCAD_SBCAD"/>
    <property type="match status" value="1"/>
</dbReference>
<dbReference type="FunFam" id="1.10.540.10:FF:000002">
    <property type="entry name" value="Acyl-CoA dehydrogenase FadE19"/>
    <property type="match status" value="1"/>
</dbReference>
<proteinExistence type="inferred from homology"/>
<evidence type="ECO:0000313" key="11">
    <source>
        <dbReference type="Proteomes" id="UP000664277"/>
    </source>
</evidence>
<dbReference type="PANTHER" id="PTHR43884">
    <property type="entry name" value="ACYL-COA DEHYDROGENASE"/>
    <property type="match status" value="1"/>
</dbReference>
<dbReference type="InterPro" id="IPR046373">
    <property type="entry name" value="Acyl-CoA_Oxase/DH_mid-dom_sf"/>
</dbReference>
<dbReference type="InterPro" id="IPR006089">
    <property type="entry name" value="Acyl-CoA_DH_CS"/>
</dbReference>
<dbReference type="Gene3D" id="2.40.110.10">
    <property type="entry name" value="Butyryl-CoA Dehydrogenase, subunit A, domain 2"/>
    <property type="match status" value="1"/>
</dbReference>
<accession>A0A8J7TLS0</accession>
<dbReference type="PANTHER" id="PTHR43884:SF12">
    <property type="entry name" value="ISOVALERYL-COA DEHYDROGENASE, MITOCHONDRIAL-RELATED"/>
    <property type="match status" value="1"/>
</dbReference>
<evidence type="ECO:0000259" key="7">
    <source>
        <dbReference type="Pfam" id="PF00441"/>
    </source>
</evidence>
<comment type="caution">
    <text evidence="10">The sequence shown here is derived from an EMBL/GenBank/DDBJ whole genome shotgun (WGS) entry which is preliminary data.</text>
</comment>
<evidence type="ECO:0000256" key="2">
    <source>
        <dbReference type="ARBA" id="ARBA00009347"/>
    </source>
</evidence>
<evidence type="ECO:0000259" key="9">
    <source>
        <dbReference type="Pfam" id="PF02771"/>
    </source>
</evidence>
<dbReference type="Gene3D" id="1.10.540.10">
    <property type="entry name" value="Acyl-CoA dehydrogenase/oxidase, N-terminal domain"/>
    <property type="match status" value="1"/>
</dbReference>
<keyword evidence="4 6" id="KW-0274">FAD</keyword>
<dbReference type="PIRSF" id="PIRSF016578">
    <property type="entry name" value="HsaA"/>
    <property type="match status" value="1"/>
</dbReference>
<evidence type="ECO:0000313" key="10">
    <source>
        <dbReference type="EMBL" id="MBN8660924.1"/>
    </source>
</evidence>
<feature type="domain" description="Acyl-CoA dehydrogenase/oxidase C-terminal" evidence="7">
    <location>
        <begin position="230"/>
        <end position="378"/>
    </location>
</feature>
<comment type="similarity">
    <text evidence="2 6">Belongs to the acyl-CoA dehydrogenase family.</text>
</comment>
<reference evidence="10" key="1">
    <citation type="submission" date="2021-02" db="EMBL/GenBank/DDBJ databases">
        <title>Genome-Resolved Metagenomics of a Microbial Community Performing Photosynthetic Biological Nutrient Removal.</title>
        <authorList>
            <person name="Mcdaniel E.A."/>
        </authorList>
    </citation>
    <scope>NUCLEOTIDE SEQUENCE</scope>
    <source>
        <strain evidence="10">UWPOB_OBS1</strain>
    </source>
</reference>
<feature type="domain" description="Acyl-CoA oxidase/dehydrogenase middle" evidence="8">
    <location>
        <begin position="122"/>
        <end position="216"/>
    </location>
</feature>
<dbReference type="InterPro" id="IPR009075">
    <property type="entry name" value="AcylCo_DH/oxidase_C"/>
</dbReference>
<evidence type="ECO:0000256" key="3">
    <source>
        <dbReference type="ARBA" id="ARBA00022630"/>
    </source>
</evidence>
<dbReference type="Pfam" id="PF02771">
    <property type="entry name" value="Acyl-CoA_dh_N"/>
    <property type="match status" value="1"/>
</dbReference>
<evidence type="ECO:0000259" key="8">
    <source>
        <dbReference type="Pfam" id="PF02770"/>
    </source>
</evidence>
<dbReference type="InterPro" id="IPR037069">
    <property type="entry name" value="AcylCoA_DH/ox_N_sf"/>
</dbReference>
<dbReference type="FunFam" id="2.40.110.10:FF:000001">
    <property type="entry name" value="Acyl-CoA dehydrogenase, mitochondrial"/>
    <property type="match status" value="1"/>
</dbReference>
<dbReference type="Gene3D" id="1.20.140.10">
    <property type="entry name" value="Butyryl-CoA Dehydrogenase, subunit A, domain 3"/>
    <property type="match status" value="1"/>
</dbReference>
<dbReference type="InterPro" id="IPR036250">
    <property type="entry name" value="AcylCo_DH-like_C"/>
</dbReference>
<dbReference type="GO" id="GO:0003995">
    <property type="term" value="F:acyl-CoA dehydrogenase activity"/>
    <property type="evidence" value="ECO:0007669"/>
    <property type="project" value="InterPro"/>
</dbReference>